<dbReference type="InterPro" id="IPR051414">
    <property type="entry name" value="Adenylate-forming_Reductase"/>
</dbReference>
<dbReference type="Pfam" id="PF00501">
    <property type="entry name" value="AMP-binding"/>
    <property type="match status" value="1"/>
</dbReference>
<dbReference type="PANTHER" id="PTHR43439:SF2">
    <property type="entry name" value="ENZYME, PUTATIVE (JCVI)-RELATED"/>
    <property type="match status" value="1"/>
</dbReference>
<keyword evidence="16" id="KW-1185">Reference proteome</keyword>
<protein>
    <recommendedName>
        <fullName evidence="9 11">Phenylacetate-coenzyme A ligase</fullName>
        <ecNumber evidence="8 11">6.2.1.30</ecNumber>
    </recommendedName>
    <alternativeName>
        <fullName evidence="10 11">Phenylacetyl-CoA ligase</fullName>
    </alternativeName>
</protein>
<dbReference type="PANTHER" id="PTHR43439">
    <property type="entry name" value="PHENYLACETATE-COENZYME A LIGASE"/>
    <property type="match status" value="1"/>
</dbReference>
<dbReference type="GO" id="GO:0047475">
    <property type="term" value="F:phenylacetate-CoA ligase activity"/>
    <property type="evidence" value="ECO:0007669"/>
    <property type="project" value="UniProtKB-EC"/>
</dbReference>
<dbReference type="InterPro" id="IPR011880">
    <property type="entry name" value="PA_CoA_ligase"/>
</dbReference>
<evidence type="ECO:0000256" key="9">
    <source>
        <dbReference type="ARBA" id="ARBA00068695"/>
    </source>
</evidence>
<dbReference type="InterPro" id="IPR028154">
    <property type="entry name" value="AMP-dep_Lig_C"/>
</dbReference>
<organism evidence="15 16">
    <name type="scientific">Sedimentisphaera cyanobacteriorum</name>
    <dbReference type="NCBI Taxonomy" id="1940790"/>
    <lineage>
        <taxon>Bacteria</taxon>
        <taxon>Pseudomonadati</taxon>
        <taxon>Planctomycetota</taxon>
        <taxon>Phycisphaerae</taxon>
        <taxon>Sedimentisphaerales</taxon>
        <taxon>Sedimentisphaeraceae</taxon>
        <taxon>Sedimentisphaera</taxon>
    </lineage>
</organism>
<evidence type="ECO:0000256" key="8">
    <source>
        <dbReference type="ARBA" id="ARBA00066629"/>
    </source>
</evidence>
<dbReference type="Gene3D" id="3.40.50.12780">
    <property type="entry name" value="N-terminal domain of ligase-like"/>
    <property type="match status" value="1"/>
</dbReference>
<feature type="domain" description="AMP-dependent synthetase/ligase" evidence="13">
    <location>
        <begin position="90"/>
        <end position="285"/>
    </location>
</feature>
<evidence type="ECO:0000256" key="11">
    <source>
        <dbReference type="PIRNR" id="PIRNR006444"/>
    </source>
</evidence>
<dbReference type="AlphaFoldDB" id="A0A1Q2HPY8"/>
<feature type="domain" description="AMP-dependent ligase C-terminal" evidence="14">
    <location>
        <begin position="334"/>
        <end position="431"/>
    </location>
</feature>
<dbReference type="KEGG" id="pbu:L21SP3_01119"/>
<dbReference type="Gene3D" id="3.30.300.30">
    <property type="match status" value="1"/>
</dbReference>
<accession>A0A1Q2HPY8</accession>
<comment type="subunit">
    <text evidence="1">Monomer.</text>
</comment>
<comment type="catalytic activity">
    <reaction evidence="11">
        <text>2-phenylacetate + ATP + CoA = phenylacetyl-CoA + AMP + diphosphate</text>
        <dbReference type="Rhea" id="RHEA:20956"/>
        <dbReference type="ChEBI" id="CHEBI:18401"/>
        <dbReference type="ChEBI" id="CHEBI:30616"/>
        <dbReference type="ChEBI" id="CHEBI:33019"/>
        <dbReference type="ChEBI" id="CHEBI:57287"/>
        <dbReference type="ChEBI" id="CHEBI:57390"/>
        <dbReference type="ChEBI" id="CHEBI:456215"/>
        <dbReference type="EC" id="6.2.1.30"/>
    </reaction>
</comment>
<name>A0A1Q2HPY8_9BACT</name>
<evidence type="ECO:0000256" key="1">
    <source>
        <dbReference type="ARBA" id="ARBA00011245"/>
    </source>
</evidence>
<proteinExistence type="inferred from homology"/>
<dbReference type="InterPro" id="IPR042099">
    <property type="entry name" value="ANL_N_sf"/>
</dbReference>
<keyword evidence="12" id="KW-0175">Coiled coil</keyword>
<evidence type="ECO:0000256" key="10">
    <source>
        <dbReference type="ARBA" id="ARBA00075111"/>
    </source>
</evidence>
<evidence type="ECO:0000313" key="15">
    <source>
        <dbReference type="EMBL" id="AQQ09316.1"/>
    </source>
</evidence>
<dbReference type="SUPFAM" id="SSF56801">
    <property type="entry name" value="Acetyl-CoA synthetase-like"/>
    <property type="match status" value="1"/>
</dbReference>
<keyword evidence="4 11" id="KW-0436">Ligase</keyword>
<keyword evidence="3" id="KW-0597">Phosphoprotein</keyword>
<dbReference type="Pfam" id="PF14535">
    <property type="entry name" value="AMP-binding_C_2"/>
    <property type="match status" value="1"/>
</dbReference>
<keyword evidence="5 11" id="KW-0547">Nucleotide-binding</keyword>
<dbReference type="EMBL" id="CP019633">
    <property type="protein sequence ID" value="AQQ09316.1"/>
    <property type="molecule type" value="Genomic_DNA"/>
</dbReference>
<dbReference type="CDD" id="cd05913">
    <property type="entry name" value="PaaK"/>
    <property type="match status" value="1"/>
</dbReference>
<keyword evidence="2" id="KW-0596">Phosphopantetheine</keyword>
<dbReference type="EC" id="6.2.1.30" evidence="8 11"/>
<dbReference type="InterPro" id="IPR000873">
    <property type="entry name" value="AMP-dep_synth/lig_dom"/>
</dbReference>
<dbReference type="Proteomes" id="UP000188273">
    <property type="component" value="Chromosome"/>
</dbReference>
<evidence type="ECO:0000259" key="14">
    <source>
        <dbReference type="Pfam" id="PF14535"/>
    </source>
</evidence>
<dbReference type="STRING" id="1940790.L21SP3_01119"/>
<dbReference type="GO" id="GO:0000166">
    <property type="term" value="F:nucleotide binding"/>
    <property type="evidence" value="ECO:0007669"/>
    <property type="project" value="UniProtKB-KW"/>
</dbReference>
<feature type="coiled-coil region" evidence="12">
    <location>
        <begin position="374"/>
        <end position="401"/>
    </location>
</feature>
<gene>
    <name evidence="15" type="ORF">L21SP3_01119</name>
</gene>
<dbReference type="InterPro" id="IPR045851">
    <property type="entry name" value="AMP-bd_C_sf"/>
</dbReference>
<evidence type="ECO:0000256" key="3">
    <source>
        <dbReference type="ARBA" id="ARBA00022553"/>
    </source>
</evidence>
<sequence length="434" mass="48418">MIWNKEIEQMPLDKLREIQSARLSRLVKYVYQNSDFYRAKLDREGLNPSEINGLEDIEKLPFTNKTDLRDSYPFGLFSTDVKRLSEVHVSSGTTGNPTVVGYTKEDLQLWATVVARCLCLAGAEQGDMLQVAYGYGLFTGGLGLHYGGIEMGLTVIPASSGNTQRQLKMMQDFKPRIIACTPSYALYMADEARKAGLDPAKSSWEIGIFGAEPWSDSMRDEIEESLGLIATDIYGLSEIIGPGVCQECTYKAGLHIFSDVFYPEIIDPATGRQLPPGEDGELVITTLTKVGIPLIRYRTRDIVSMDVSPCRCGRTSPRLSKIKGRTDDMMIIRGINVFPSQIEDVLLSIRGTQPHYQIIVDRAESGMDTIEIQVEVEQQMFSDEIKQLEALERQIKEKMDSVLSLGVKVRLVEPGTVARSEGKAKRVIDKRGQK</sequence>
<evidence type="ECO:0000256" key="5">
    <source>
        <dbReference type="ARBA" id="ARBA00022741"/>
    </source>
</evidence>
<evidence type="ECO:0000256" key="2">
    <source>
        <dbReference type="ARBA" id="ARBA00022450"/>
    </source>
</evidence>
<evidence type="ECO:0000256" key="4">
    <source>
        <dbReference type="ARBA" id="ARBA00022598"/>
    </source>
</evidence>
<evidence type="ECO:0000256" key="7">
    <source>
        <dbReference type="ARBA" id="ARBA00061566"/>
    </source>
</evidence>
<dbReference type="GO" id="GO:0010124">
    <property type="term" value="P:phenylacetate catabolic process"/>
    <property type="evidence" value="ECO:0007669"/>
    <property type="project" value="UniProtKB-UniRule"/>
</dbReference>
<dbReference type="UniPathway" id="UPA00930"/>
<evidence type="ECO:0000313" key="16">
    <source>
        <dbReference type="Proteomes" id="UP000188273"/>
    </source>
</evidence>
<comment type="similarity">
    <text evidence="7 11">Belongs to the phenylacetyl-CoA ligase family.</text>
</comment>
<comment type="pathway">
    <text evidence="6 11">Aromatic compound metabolism; phenylacetate degradation.</text>
</comment>
<dbReference type="FunFam" id="3.40.50.12780:FF:000016">
    <property type="entry name" value="Phenylacetate-coenzyme A ligase"/>
    <property type="match status" value="1"/>
</dbReference>
<comment type="function">
    <text evidence="11">Catalyzes the activation of phenylacetic acid (PA) to phenylacetyl-CoA (PA-CoA).</text>
</comment>
<evidence type="ECO:0000256" key="6">
    <source>
        <dbReference type="ARBA" id="ARBA00060591"/>
    </source>
</evidence>
<dbReference type="PIRSF" id="PIRSF006444">
    <property type="entry name" value="PaaK"/>
    <property type="match status" value="1"/>
</dbReference>
<evidence type="ECO:0000259" key="13">
    <source>
        <dbReference type="Pfam" id="PF00501"/>
    </source>
</evidence>
<evidence type="ECO:0000256" key="12">
    <source>
        <dbReference type="SAM" id="Coils"/>
    </source>
</evidence>
<reference evidence="16" key="1">
    <citation type="submission" date="2017-02" db="EMBL/GenBank/DDBJ databases">
        <title>Comparative genomics and description of representatives of a novel lineage of planctomycetes thriving in anoxic sediments.</title>
        <authorList>
            <person name="Spring S."/>
            <person name="Bunk B."/>
            <person name="Sproer C."/>
            <person name="Klenk H.-P."/>
        </authorList>
    </citation>
    <scope>NUCLEOTIDE SEQUENCE [LARGE SCALE GENOMIC DNA]</scope>
    <source>
        <strain evidence="16">L21-RPul-D3</strain>
    </source>
</reference>
<dbReference type="OrthoDB" id="580775at2"/>
<dbReference type="RefSeq" id="WP_077539899.1">
    <property type="nucleotide sequence ID" value="NZ_CP019633.1"/>
</dbReference>